<proteinExistence type="predicted"/>
<evidence type="ECO:0000259" key="1">
    <source>
        <dbReference type="PROSITE" id="PS50846"/>
    </source>
</evidence>
<dbReference type="Gene3D" id="3.30.70.100">
    <property type="match status" value="1"/>
</dbReference>
<reference evidence="2" key="1">
    <citation type="journal article" date="2014" name="Int. J. Syst. Evol. Microbiol.">
        <title>Complete genome sequence of Corynebacterium casei LMG S-19264T (=DSM 44701T), isolated from a smear-ripened cheese.</title>
        <authorList>
            <consortium name="US DOE Joint Genome Institute (JGI-PGF)"/>
            <person name="Walter F."/>
            <person name="Albersmeier A."/>
            <person name="Kalinowski J."/>
            <person name="Ruckert C."/>
        </authorList>
    </citation>
    <scope>NUCLEOTIDE SEQUENCE</scope>
    <source>
        <strain evidence="2">JCM 12862</strain>
    </source>
</reference>
<dbReference type="AlphaFoldDB" id="A0A8J3BFU1"/>
<dbReference type="SUPFAM" id="SSF55008">
    <property type="entry name" value="HMA, heavy metal-associated domain"/>
    <property type="match status" value="1"/>
</dbReference>
<dbReference type="PROSITE" id="PS50846">
    <property type="entry name" value="HMA_2"/>
    <property type="match status" value="1"/>
</dbReference>
<dbReference type="GO" id="GO:0046872">
    <property type="term" value="F:metal ion binding"/>
    <property type="evidence" value="ECO:0007669"/>
    <property type="project" value="InterPro"/>
</dbReference>
<reference evidence="2" key="2">
    <citation type="submission" date="2020-09" db="EMBL/GenBank/DDBJ databases">
        <authorList>
            <person name="Sun Q."/>
            <person name="Ohkuma M."/>
        </authorList>
    </citation>
    <scope>NUCLEOTIDE SEQUENCE</scope>
    <source>
        <strain evidence="2">JCM 12862</strain>
    </source>
</reference>
<dbReference type="Proteomes" id="UP000612329">
    <property type="component" value="Unassembled WGS sequence"/>
</dbReference>
<accession>A0A8J3BFU1</accession>
<sequence>MKTTLYIHNLKCPNCETIIIEKLSKLKHITNVFIKRQYATVTFEHETAKDIDLVKATLTKMGYPPFGEKNNLIKKTKSYLSCAVNKK</sequence>
<feature type="domain" description="HMA" evidence="1">
    <location>
        <begin position="1"/>
        <end position="66"/>
    </location>
</feature>
<gene>
    <name evidence="2" type="ORF">GCM10007962_10580</name>
</gene>
<comment type="caution">
    <text evidence="2">The sequence shown here is derived from an EMBL/GenBank/DDBJ whole genome shotgun (WGS) entry which is preliminary data.</text>
</comment>
<name>A0A8J3BFU1_9FLAO</name>
<evidence type="ECO:0000313" key="3">
    <source>
        <dbReference type="Proteomes" id="UP000612329"/>
    </source>
</evidence>
<dbReference type="InterPro" id="IPR006121">
    <property type="entry name" value="HMA_dom"/>
</dbReference>
<dbReference type="EMBL" id="BMNR01000002">
    <property type="protein sequence ID" value="GGK18287.1"/>
    <property type="molecule type" value="Genomic_DNA"/>
</dbReference>
<dbReference type="RefSeq" id="WP_188650781.1">
    <property type="nucleotide sequence ID" value="NZ_BMNR01000002.1"/>
</dbReference>
<dbReference type="Pfam" id="PF00403">
    <property type="entry name" value="HMA"/>
    <property type="match status" value="1"/>
</dbReference>
<dbReference type="InterPro" id="IPR036163">
    <property type="entry name" value="HMA_dom_sf"/>
</dbReference>
<protein>
    <recommendedName>
        <fullName evidence="1">HMA domain-containing protein</fullName>
    </recommendedName>
</protein>
<evidence type="ECO:0000313" key="2">
    <source>
        <dbReference type="EMBL" id="GGK18287.1"/>
    </source>
</evidence>
<organism evidence="2 3">
    <name type="scientific">Yeosuana aromativorans</name>
    <dbReference type="NCBI Taxonomy" id="288019"/>
    <lineage>
        <taxon>Bacteria</taxon>
        <taxon>Pseudomonadati</taxon>
        <taxon>Bacteroidota</taxon>
        <taxon>Flavobacteriia</taxon>
        <taxon>Flavobacteriales</taxon>
        <taxon>Flavobacteriaceae</taxon>
        <taxon>Yeosuana</taxon>
    </lineage>
</organism>
<keyword evidence="3" id="KW-1185">Reference proteome</keyword>